<dbReference type="GO" id="GO:0046872">
    <property type="term" value="F:metal ion binding"/>
    <property type="evidence" value="ECO:0007669"/>
    <property type="project" value="InterPro"/>
</dbReference>
<dbReference type="InterPro" id="IPR017517">
    <property type="entry name" value="Maleyloyr_isom"/>
</dbReference>
<dbReference type="SUPFAM" id="SSF109854">
    <property type="entry name" value="DinB/YfiT-like putative metalloenzymes"/>
    <property type="match status" value="1"/>
</dbReference>
<name>A0A6J7L0Z1_9ZZZZ</name>
<dbReference type="Pfam" id="PF11716">
    <property type="entry name" value="MDMPI_N"/>
    <property type="match status" value="1"/>
</dbReference>
<sequence>MPDVVDDYRRATDAFGRRVALITGEQWGGSTPCTEWSVRDLVAHVLYEQLWIPPLVNGYTIFDVGDRLDGDQLGGDALGAWRRAQADVVKTIAIDGALERIVNLSSGARSAADYLAEVTVDTLIHTWDLARAIGDDERLDDRLVRETLVAKCAEDEADFRLGGDDQSTLLSLFGRTP</sequence>
<dbReference type="EMBL" id="CAFBND010000164">
    <property type="protein sequence ID" value="CAB4961615.1"/>
    <property type="molecule type" value="Genomic_DNA"/>
</dbReference>
<dbReference type="NCBIfam" id="TIGR03086">
    <property type="entry name" value="TIGR03086 family metal-binding protein"/>
    <property type="match status" value="1"/>
</dbReference>
<evidence type="ECO:0000259" key="1">
    <source>
        <dbReference type="Pfam" id="PF11716"/>
    </source>
</evidence>
<dbReference type="InterPro" id="IPR024344">
    <property type="entry name" value="MDMPI_metal-binding"/>
</dbReference>
<proteinExistence type="predicted"/>
<dbReference type="InterPro" id="IPR017520">
    <property type="entry name" value="CHP03086"/>
</dbReference>
<reference evidence="2" key="1">
    <citation type="submission" date="2020-05" db="EMBL/GenBank/DDBJ databases">
        <authorList>
            <person name="Chiriac C."/>
            <person name="Salcher M."/>
            <person name="Ghai R."/>
            <person name="Kavagutti S V."/>
        </authorList>
    </citation>
    <scope>NUCLEOTIDE SEQUENCE</scope>
</reference>
<dbReference type="AlphaFoldDB" id="A0A6J7L0Z1"/>
<protein>
    <submittedName>
        <fullName evidence="2">Unannotated protein</fullName>
    </submittedName>
</protein>
<dbReference type="Gene3D" id="1.20.120.450">
    <property type="entry name" value="dinb family like domain"/>
    <property type="match status" value="1"/>
</dbReference>
<gene>
    <name evidence="2" type="ORF">UFOPK3752_02317</name>
</gene>
<dbReference type="InterPro" id="IPR034660">
    <property type="entry name" value="DinB/YfiT-like"/>
</dbReference>
<organism evidence="2">
    <name type="scientific">freshwater metagenome</name>
    <dbReference type="NCBI Taxonomy" id="449393"/>
    <lineage>
        <taxon>unclassified sequences</taxon>
        <taxon>metagenomes</taxon>
        <taxon>ecological metagenomes</taxon>
    </lineage>
</organism>
<evidence type="ECO:0000313" key="2">
    <source>
        <dbReference type="EMBL" id="CAB4961615.1"/>
    </source>
</evidence>
<feature type="domain" description="Mycothiol-dependent maleylpyruvate isomerase metal-binding" evidence="1">
    <location>
        <begin position="9"/>
        <end position="130"/>
    </location>
</feature>
<dbReference type="NCBIfam" id="TIGR03083">
    <property type="entry name" value="maleylpyruvate isomerase family mycothiol-dependent enzyme"/>
    <property type="match status" value="1"/>
</dbReference>
<accession>A0A6J7L0Z1</accession>